<organism evidence="1 2">
    <name type="scientific">Streptomyces xanthophaeus</name>
    <dbReference type="NCBI Taxonomy" id="67385"/>
    <lineage>
        <taxon>Bacteria</taxon>
        <taxon>Bacillati</taxon>
        <taxon>Actinomycetota</taxon>
        <taxon>Actinomycetes</taxon>
        <taxon>Kitasatosporales</taxon>
        <taxon>Streptomycetaceae</taxon>
        <taxon>Streptomyces</taxon>
    </lineage>
</organism>
<protein>
    <submittedName>
        <fullName evidence="1">Uncharacterized protein</fullName>
    </submittedName>
</protein>
<dbReference type="AlphaFoldDB" id="A0A919GWH6"/>
<name>A0A919GWH6_9ACTN</name>
<gene>
    <name evidence="1" type="ORF">Sxan_02780</name>
</gene>
<keyword evidence="2" id="KW-1185">Reference proteome</keyword>
<proteinExistence type="predicted"/>
<comment type="caution">
    <text evidence="1">The sequence shown here is derived from an EMBL/GenBank/DDBJ whole genome shotgun (WGS) entry which is preliminary data.</text>
</comment>
<dbReference type="EMBL" id="BNEE01000003">
    <property type="protein sequence ID" value="GHI82914.1"/>
    <property type="molecule type" value="Genomic_DNA"/>
</dbReference>
<evidence type="ECO:0000313" key="1">
    <source>
        <dbReference type="EMBL" id="GHI82914.1"/>
    </source>
</evidence>
<accession>A0A919GWH6</accession>
<reference evidence="1" key="1">
    <citation type="submission" date="2020-09" db="EMBL/GenBank/DDBJ databases">
        <title>Whole genome shotgun sequence of Streptomyces xanthophaeus NBRC 12829.</title>
        <authorList>
            <person name="Komaki H."/>
            <person name="Tamura T."/>
        </authorList>
    </citation>
    <scope>NUCLEOTIDE SEQUENCE</scope>
    <source>
        <strain evidence="1">NBRC 12829</strain>
    </source>
</reference>
<evidence type="ECO:0000313" key="2">
    <source>
        <dbReference type="Proteomes" id="UP000600026"/>
    </source>
</evidence>
<dbReference type="Proteomes" id="UP000600026">
    <property type="component" value="Unassembled WGS sequence"/>
</dbReference>
<sequence length="67" mass="7395">MRTDGYQLGAEPAAPEAYERKVIKEKLTEFRRFITGIVAPHAAAHPGGKWVRHICRVADGARPGLLL</sequence>